<dbReference type="EMBL" id="MN740182">
    <property type="protein sequence ID" value="QHT92300.1"/>
    <property type="molecule type" value="Genomic_DNA"/>
</dbReference>
<sequence length="309" mass="36523">MPKLTKRTFVIYGTINMPICQAPIQQGKRKGEVCGKNTEDAYCGKHRRHVILDKAKIENIRYCDVARGCYTVLEAHQVKCTICLHKIRINDRKRHNKKRQDPNNDAGMKTDIQHEYTSVNEMIVPIQEDIQIVLEKKKNIIPKQWKARQIHEVIQENNEELYKVYCEEHNDIIENPAWPPLWSTFVSSIKGKAFEQTEEPIKAFIDTLRNIRHNQLCYDKNISIVDKEDRQQWPTGTVVRSFLSGKLEKFKTFMETTHGEEPENPKWVKRWSAFTQSLEQHRLDEEQLKKLCSKFMTAQRVKRYREGKK</sequence>
<accession>A0A6C0II38</accession>
<reference evidence="1" key="1">
    <citation type="journal article" date="2020" name="Nature">
        <title>Giant virus diversity and host interactions through global metagenomics.</title>
        <authorList>
            <person name="Schulz F."/>
            <person name="Roux S."/>
            <person name="Paez-Espino D."/>
            <person name="Jungbluth S."/>
            <person name="Walsh D.A."/>
            <person name="Denef V.J."/>
            <person name="McMahon K.D."/>
            <person name="Konstantinidis K.T."/>
            <person name="Eloe-Fadrosh E.A."/>
            <person name="Kyrpides N.C."/>
            <person name="Woyke T."/>
        </authorList>
    </citation>
    <scope>NUCLEOTIDE SEQUENCE</scope>
    <source>
        <strain evidence="1">GVMAG-M-3300023184-88</strain>
    </source>
</reference>
<evidence type="ECO:0000313" key="1">
    <source>
        <dbReference type="EMBL" id="QHT92300.1"/>
    </source>
</evidence>
<name>A0A6C0II38_9ZZZZ</name>
<organism evidence="1">
    <name type="scientific">viral metagenome</name>
    <dbReference type="NCBI Taxonomy" id="1070528"/>
    <lineage>
        <taxon>unclassified sequences</taxon>
        <taxon>metagenomes</taxon>
        <taxon>organismal metagenomes</taxon>
    </lineage>
</organism>
<protein>
    <submittedName>
        <fullName evidence="1">Uncharacterized protein</fullName>
    </submittedName>
</protein>
<proteinExistence type="predicted"/>
<dbReference type="AlphaFoldDB" id="A0A6C0II38"/>